<organism evidence="2 3">
    <name type="scientific">Candidatus Methylophosphatis roskildensis</name>
    <dbReference type="NCBI Taxonomy" id="2899263"/>
    <lineage>
        <taxon>Bacteria</taxon>
        <taxon>Pseudomonadati</taxon>
        <taxon>Pseudomonadota</taxon>
        <taxon>Betaproteobacteria</taxon>
        <taxon>Nitrosomonadales</taxon>
        <taxon>Sterolibacteriaceae</taxon>
        <taxon>Candidatus Methylophosphatis</taxon>
    </lineage>
</organism>
<evidence type="ECO:0000259" key="1">
    <source>
        <dbReference type="Pfam" id="PF26621"/>
    </source>
</evidence>
<gene>
    <name evidence="2" type="ORF">IPH26_10010</name>
</gene>
<dbReference type="InterPro" id="IPR058063">
    <property type="entry name" value="FFLEE_fam"/>
</dbReference>
<feature type="domain" description="DUF8198" evidence="1">
    <location>
        <begin position="27"/>
        <end position="231"/>
    </location>
</feature>
<name>A0A9D7E374_9PROT</name>
<dbReference type="Proteomes" id="UP000807785">
    <property type="component" value="Unassembled WGS sequence"/>
</dbReference>
<dbReference type="InterPro" id="IPR058511">
    <property type="entry name" value="DUF8198"/>
</dbReference>
<proteinExistence type="predicted"/>
<protein>
    <recommendedName>
        <fullName evidence="1">DUF8198 domain-containing protein</fullName>
    </recommendedName>
</protein>
<reference evidence="2" key="1">
    <citation type="submission" date="2020-10" db="EMBL/GenBank/DDBJ databases">
        <title>Connecting structure to function with the recovery of over 1000 high-quality activated sludge metagenome-assembled genomes encoding full-length rRNA genes using long-read sequencing.</title>
        <authorList>
            <person name="Singleton C.M."/>
            <person name="Petriglieri F."/>
            <person name="Kristensen J.M."/>
            <person name="Kirkegaard R.H."/>
            <person name="Michaelsen T.Y."/>
            <person name="Andersen M.H."/>
            <person name="Karst S.M."/>
            <person name="Dueholm M.S."/>
            <person name="Nielsen P.H."/>
            <person name="Albertsen M."/>
        </authorList>
    </citation>
    <scope>NUCLEOTIDE SEQUENCE</scope>
    <source>
        <strain evidence="2">Bjer_18-Q3-R1-45_BAT3C.347</strain>
    </source>
</reference>
<accession>A0A9D7E374</accession>
<evidence type="ECO:0000313" key="3">
    <source>
        <dbReference type="Proteomes" id="UP000807785"/>
    </source>
</evidence>
<dbReference type="NCBIfam" id="NF047641">
    <property type="entry name" value="FFLEE_fam"/>
    <property type="match status" value="1"/>
</dbReference>
<sequence>MNDEKQEYAALLRHNLSRARNLRAAAAASSDDRADRHRLREWQSLRLARTHRDLLDSPRYGPAARFFLDDLYGPKDFSRRDDEVERIVPLMTRLLPPSALRTIAMAVGLDALSEELDNAMIVALREAGCMRQIDDQAYAGAYRACNNRPQREAQIRRVGEIGGALAGLTRMPLLASMLRMMRGPAHVAGLAELHEFLNRGFAAFKHMGAADEFLRTVRDREIALMVAWLAAPPDRTTVS</sequence>
<dbReference type="Pfam" id="PF26621">
    <property type="entry name" value="DUF8198"/>
    <property type="match status" value="1"/>
</dbReference>
<evidence type="ECO:0000313" key="2">
    <source>
        <dbReference type="EMBL" id="MBK6973249.1"/>
    </source>
</evidence>
<dbReference type="AlphaFoldDB" id="A0A9D7E374"/>
<dbReference type="EMBL" id="JADJEV010000003">
    <property type="protein sequence ID" value="MBK6973249.1"/>
    <property type="molecule type" value="Genomic_DNA"/>
</dbReference>
<comment type="caution">
    <text evidence="2">The sequence shown here is derived from an EMBL/GenBank/DDBJ whole genome shotgun (WGS) entry which is preliminary data.</text>
</comment>